<dbReference type="PANTHER" id="PTHR43404:SF1">
    <property type="entry name" value="MNN4P"/>
    <property type="match status" value="1"/>
</dbReference>
<dbReference type="RefSeq" id="WP_069574490.1">
    <property type="nucleotide sequence ID" value="NZ_RKRG01000002.1"/>
</dbReference>
<keyword evidence="3" id="KW-1185">Reference proteome</keyword>
<gene>
    <name evidence="2" type="ORF">EDC42_1075</name>
</gene>
<dbReference type="AlphaFoldDB" id="A0A3N5B8B7"/>
<organism evidence="2 3">
    <name type="scientific">Methanobrevibacter gottschalkii DSM 11977</name>
    <dbReference type="NCBI Taxonomy" id="1122229"/>
    <lineage>
        <taxon>Archaea</taxon>
        <taxon>Methanobacteriati</taxon>
        <taxon>Methanobacteriota</taxon>
        <taxon>Methanomada group</taxon>
        <taxon>Methanobacteria</taxon>
        <taxon>Methanobacteriales</taxon>
        <taxon>Methanobacteriaceae</taxon>
        <taxon>Methanobrevibacter</taxon>
    </lineage>
</organism>
<evidence type="ECO:0000313" key="2">
    <source>
        <dbReference type="EMBL" id="RPF51740.1"/>
    </source>
</evidence>
<feature type="domain" description="LicD/FKTN/FKRP nucleotidyltransferase" evidence="1">
    <location>
        <begin position="78"/>
        <end position="251"/>
    </location>
</feature>
<dbReference type="Proteomes" id="UP000271783">
    <property type="component" value="Unassembled WGS sequence"/>
</dbReference>
<dbReference type="InterPro" id="IPR007074">
    <property type="entry name" value="LicD/FKTN/FKRP_NTP_transf"/>
</dbReference>
<dbReference type="GO" id="GO:0009100">
    <property type="term" value="P:glycoprotein metabolic process"/>
    <property type="evidence" value="ECO:0007669"/>
    <property type="project" value="UniProtKB-ARBA"/>
</dbReference>
<dbReference type="InterPro" id="IPR052942">
    <property type="entry name" value="LPS_cholinephosphotransferase"/>
</dbReference>
<dbReference type="Pfam" id="PF04991">
    <property type="entry name" value="LicD"/>
    <property type="match status" value="1"/>
</dbReference>
<comment type="caution">
    <text evidence="2">The sequence shown here is derived from an EMBL/GenBank/DDBJ whole genome shotgun (WGS) entry which is preliminary data.</text>
</comment>
<evidence type="ECO:0000259" key="1">
    <source>
        <dbReference type="Pfam" id="PF04991"/>
    </source>
</evidence>
<dbReference type="EMBL" id="RKRG01000002">
    <property type="protein sequence ID" value="RPF51740.1"/>
    <property type="molecule type" value="Genomic_DNA"/>
</dbReference>
<evidence type="ECO:0000313" key="3">
    <source>
        <dbReference type="Proteomes" id="UP000271783"/>
    </source>
</evidence>
<accession>A0A3N5B8B7</accession>
<reference evidence="2 3" key="1">
    <citation type="submission" date="2018-11" db="EMBL/GenBank/DDBJ databases">
        <title>Genomic Encyclopedia of Type Strains, Phase IV (KMG-IV): sequencing the most valuable type-strain genomes for metagenomic binning, comparative biology and taxonomic classification.</title>
        <authorList>
            <person name="Goeker M."/>
        </authorList>
    </citation>
    <scope>NUCLEOTIDE SEQUENCE [LARGE SCALE GENOMIC DNA]</scope>
    <source>
        <strain evidence="2 3">DSM 11977</strain>
    </source>
</reference>
<name>A0A3N5B8B7_9EURY</name>
<sequence>MNLTELYYKLPKKIRYSERFILFCIKLAKPFHKKKTHEKEINYTLNYLFKSSDVKIEGTLRNIQLLYAELLRFIDNICKKYNLDYCLAYGTLLGAIRHDGFIPWDDDCDIIMIRNDYNKLIEVLPSEINKHKFLKENIGLTKLVGFRENYFNNVKTLYDEELGHDVYFHDYNKAPKQFDSKYNEKLPNLCKSLFLQIGWLKPMVRLDIFPYDYIEEKSLNHYDKHYRPAKVSFRNFFADDDFSYEKEFNKHFDKLGLTLEKTKYVGEGIDGSDEYVGSYDSSMFFPVKTHKFEGYDLKCPNKSEELLKRWYGESYMSIPQAIVMHGYSEYNSRFFDSIEDMNESFKLAINELKKINDEFE</sequence>
<dbReference type="PANTHER" id="PTHR43404">
    <property type="entry name" value="LIPOPOLYSACCHARIDE CHOLINEPHOSPHOTRANSFERASE LICD"/>
    <property type="match status" value="1"/>
</dbReference>
<protein>
    <submittedName>
        <fullName evidence="2">Phosphorylcholine metabolism protein LicD</fullName>
    </submittedName>
</protein>
<proteinExistence type="predicted"/>